<dbReference type="Proteomes" id="UP000694941">
    <property type="component" value="Unplaced"/>
</dbReference>
<evidence type="ECO:0000313" key="2">
    <source>
        <dbReference type="RefSeq" id="XP_013778944.2"/>
    </source>
</evidence>
<dbReference type="RefSeq" id="XP_013778944.2">
    <property type="nucleotide sequence ID" value="XM_013923490.2"/>
</dbReference>
<evidence type="ECO:0000313" key="4">
    <source>
        <dbReference type="RefSeq" id="XP_022246657.1"/>
    </source>
</evidence>
<reference evidence="2 3" key="1">
    <citation type="submission" date="2025-05" db="UniProtKB">
        <authorList>
            <consortium name="RefSeq"/>
        </authorList>
    </citation>
    <scope>IDENTIFICATION</scope>
    <source>
        <tissue evidence="2 3">Muscle</tissue>
    </source>
</reference>
<dbReference type="RefSeq" id="XP_022246656.1">
    <property type="nucleotide sequence ID" value="XM_022390948.1"/>
</dbReference>
<evidence type="ECO:0000313" key="3">
    <source>
        <dbReference type="RefSeq" id="XP_022246656.1"/>
    </source>
</evidence>
<dbReference type="GeneID" id="106463458"/>
<evidence type="ECO:0000313" key="5">
    <source>
        <dbReference type="RefSeq" id="XP_022246658.1"/>
    </source>
</evidence>
<protein>
    <submittedName>
        <fullName evidence="2 3">Uncharacterized protein LOC106463458 isoform X1</fullName>
    </submittedName>
</protein>
<gene>
    <name evidence="2 3 4 5" type="primary">LOC106463458</name>
</gene>
<dbReference type="RefSeq" id="XP_022246657.1">
    <property type="nucleotide sequence ID" value="XM_022390949.1"/>
</dbReference>
<dbReference type="PANTHER" id="PTHR14330">
    <property type="entry name" value="A-KINASE-INTERACTING PROTEIN 1"/>
    <property type="match status" value="1"/>
</dbReference>
<name>A0ABM1BC02_LIMPO</name>
<dbReference type="RefSeq" id="XP_022246658.1">
    <property type="nucleotide sequence ID" value="XM_022390950.1"/>
</dbReference>
<evidence type="ECO:0000313" key="1">
    <source>
        <dbReference type="Proteomes" id="UP000694941"/>
    </source>
</evidence>
<dbReference type="InterPro" id="IPR033214">
    <property type="entry name" value="AKIP1"/>
</dbReference>
<dbReference type="PANTHER" id="PTHR14330:SF2">
    <property type="entry name" value="A-KINASE-INTERACTING PROTEIN 1"/>
    <property type="match status" value="1"/>
</dbReference>
<sequence length="120" mass="13836">MEESIDATLRRINQQGEDILYRARLRIEKQNFKTEDLKGKPLSASSLANKSSKDEALNKAFSSILQYMDHSCTQCQHYFTTLPAAAMSAEDQLHYHRYHQTKTKSDTYCKKNSSPPYIDI</sequence>
<organism evidence="1 2">
    <name type="scientific">Limulus polyphemus</name>
    <name type="common">Atlantic horseshoe crab</name>
    <dbReference type="NCBI Taxonomy" id="6850"/>
    <lineage>
        <taxon>Eukaryota</taxon>
        <taxon>Metazoa</taxon>
        <taxon>Ecdysozoa</taxon>
        <taxon>Arthropoda</taxon>
        <taxon>Chelicerata</taxon>
        <taxon>Merostomata</taxon>
        <taxon>Xiphosura</taxon>
        <taxon>Limulidae</taxon>
        <taxon>Limulus</taxon>
    </lineage>
</organism>
<keyword evidence="1" id="KW-1185">Reference proteome</keyword>
<proteinExistence type="predicted"/>
<accession>A0ABM1BC02</accession>